<comment type="caution">
    <text evidence="2">The sequence shown here is derived from an EMBL/GenBank/DDBJ whole genome shotgun (WGS) entry which is preliminary data.</text>
</comment>
<keyword evidence="1" id="KW-0175">Coiled coil</keyword>
<accession>A0A834LUJ9</accession>
<dbReference type="AlphaFoldDB" id="A0A834LUJ9"/>
<evidence type="ECO:0000313" key="2">
    <source>
        <dbReference type="EMBL" id="KAF7148589.1"/>
    </source>
</evidence>
<reference evidence="2" key="1">
    <citation type="submission" date="2019-11" db="EMBL/GenBank/DDBJ databases">
        <authorList>
            <person name="Liu Y."/>
            <person name="Hou J."/>
            <person name="Li T.-Q."/>
            <person name="Guan C.-H."/>
            <person name="Wu X."/>
            <person name="Wu H.-Z."/>
            <person name="Ling F."/>
            <person name="Zhang R."/>
            <person name="Shi X.-G."/>
            <person name="Ren J.-P."/>
            <person name="Chen E.-F."/>
            <person name="Sun J.-M."/>
        </authorList>
    </citation>
    <scope>NUCLEOTIDE SEQUENCE</scope>
    <source>
        <strain evidence="2">Adult_tree_wgs_1</strain>
        <tissue evidence="2">Leaves</tissue>
    </source>
</reference>
<proteinExistence type="predicted"/>
<dbReference type="OrthoDB" id="993453at2759"/>
<protein>
    <submittedName>
        <fullName evidence="2">Uncharacterized protein</fullName>
    </submittedName>
</protein>
<evidence type="ECO:0000313" key="3">
    <source>
        <dbReference type="Proteomes" id="UP000626092"/>
    </source>
</evidence>
<feature type="coiled-coil region" evidence="1">
    <location>
        <begin position="28"/>
        <end position="62"/>
    </location>
</feature>
<dbReference type="Proteomes" id="UP000626092">
    <property type="component" value="Unassembled WGS sequence"/>
</dbReference>
<name>A0A834LUJ9_RHOSS</name>
<dbReference type="PANTHER" id="PTHR34807:SF3">
    <property type="entry name" value="OS08G0270800 PROTEIN"/>
    <property type="match status" value="1"/>
</dbReference>
<sequence length="310" mass="36112">MMSKKMKRDSIDTSTYGTFGDPKARFKHQVLIQDYRELQKEAEAMRNKLESTKQRKVILLAEVRFLRRRYKYLMQNKAVRQPRGRQIVHPPNSVTQKRNIVKQKTSEKKKGNLYDMKQKTVNYTVSDSNQKERILSRRYPASQTPNPILDLNQKDRMHVGKEAILRNPTPGFDLNQKERSYCRKDAAFRNPMLVLDLNQKERLLSGMETARRNPFPAFDLNQTERNIVSENAVQSRAPIFDLNQISGEEEALQNNYEPSKLEEPKKIVMRGGTDEQHNELKLAMCRNVGNGPNRVGKRKISWQDPVALEV</sequence>
<evidence type="ECO:0000256" key="1">
    <source>
        <dbReference type="SAM" id="Coils"/>
    </source>
</evidence>
<dbReference type="EMBL" id="WJXA01000003">
    <property type="protein sequence ID" value="KAF7148589.1"/>
    <property type="molecule type" value="Genomic_DNA"/>
</dbReference>
<organism evidence="2 3">
    <name type="scientific">Rhododendron simsii</name>
    <name type="common">Sims's rhododendron</name>
    <dbReference type="NCBI Taxonomy" id="118357"/>
    <lineage>
        <taxon>Eukaryota</taxon>
        <taxon>Viridiplantae</taxon>
        <taxon>Streptophyta</taxon>
        <taxon>Embryophyta</taxon>
        <taxon>Tracheophyta</taxon>
        <taxon>Spermatophyta</taxon>
        <taxon>Magnoliopsida</taxon>
        <taxon>eudicotyledons</taxon>
        <taxon>Gunneridae</taxon>
        <taxon>Pentapetalae</taxon>
        <taxon>asterids</taxon>
        <taxon>Ericales</taxon>
        <taxon>Ericaceae</taxon>
        <taxon>Ericoideae</taxon>
        <taxon>Rhodoreae</taxon>
        <taxon>Rhododendron</taxon>
    </lineage>
</organism>
<gene>
    <name evidence="2" type="ORF">RHSIM_Rhsim03G0257600</name>
</gene>
<dbReference type="PANTHER" id="PTHR34807">
    <property type="entry name" value="OS08G0270800 PROTEIN"/>
    <property type="match status" value="1"/>
</dbReference>
<keyword evidence="3" id="KW-1185">Reference proteome</keyword>